<feature type="signal peptide" evidence="2">
    <location>
        <begin position="1"/>
        <end position="18"/>
    </location>
</feature>
<dbReference type="STRING" id="658187.LDG_7262"/>
<name>G9EPS3_9GAMM</name>
<dbReference type="HOGENOM" id="CLU_1353226_0_0_6"/>
<dbReference type="InParanoid" id="G9EPS3"/>
<evidence type="ECO:0000259" key="3">
    <source>
        <dbReference type="Pfam" id="PF13505"/>
    </source>
</evidence>
<dbReference type="Gene3D" id="2.40.160.20">
    <property type="match status" value="1"/>
</dbReference>
<evidence type="ECO:0000313" key="4">
    <source>
        <dbReference type="EMBL" id="EHL30707.1"/>
    </source>
</evidence>
<dbReference type="Pfam" id="PF13505">
    <property type="entry name" value="OMP_b-brl"/>
    <property type="match status" value="1"/>
</dbReference>
<reference evidence="4 5" key="1">
    <citation type="journal article" date="2011" name="BMC Genomics">
        <title>Insight into cross-talk between intra-amoebal pathogens.</title>
        <authorList>
            <person name="Gimenez G."/>
            <person name="Bertelli C."/>
            <person name="Moliner C."/>
            <person name="Robert C."/>
            <person name="Raoult D."/>
            <person name="Fournier P.E."/>
            <person name="Greub G."/>
        </authorList>
    </citation>
    <scope>NUCLEOTIDE SEQUENCE [LARGE SCALE GENOMIC DNA]</scope>
    <source>
        <strain evidence="4 5">LLAP12</strain>
    </source>
</reference>
<feature type="chain" id="PRO_5003520925" description="Outer membrane protein beta-barrel domain-containing protein" evidence="2">
    <location>
        <begin position="19"/>
        <end position="202"/>
    </location>
</feature>
<dbReference type="InterPro" id="IPR011250">
    <property type="entry name" value="OMP/PagP_B-barrel"/>
</dbReference>
<proteinExistence type="predicted"/>
<dbReference type="Proteomes" id="UP000002770">
    <property type="component" value="Unassembled WGS sequence"/>
</dbReference>
<dbReference type="AlphaFoldDB" id="G9EPS3"/>
<evidence type="ECO:0000313" key="5">
    <source>
        <dbReference type="Proteomes" id="UP000002770"/>
    </source>
</evidence>
<sequence>MKKFLALLCTAIIANSFAAKPTENCINNSDINMTARDMAKMMYLDFGMGLGTSAHFTGSSFALDPMTMGVYINKNLGVEIGWGMLPNGTFQGSSAMINTFHLAAKEIFPLADAFSLYGKLGLGVSVGQGNITTQIPMGMDMTMPMMTMITPTNVGPFYGVGMQFSLSKNFAIYVEDSGVLIIPSSSRFGNVNQTTLGLEIRI</sequence>
<protein>
    <recommendedName>
        <fullName evidence="3">Outer membrane protein beta-barrel domain-containing protein</fullName>
    </recommendedName>
</protein>
<dbReference type="InterPro" id="IPR027385">
    <property type="entry name" value="Beta-barrel_OMP"/>
</dbReference>
<dbReference type="RefSeq" id="WP_006871178.1">
    <property type="nucleotide sequence ID" value="NZ_JH413826.1"/>
</dbReference>
<gene>
    <name evidence="4" type="ORF">LDG_7262</name>
</gene>
<feature type="domain" description="Outer membrane protein beta-barrel" evidence="3">
    <location>
        <begin position="67"/>
        <end position="197"/>
    </location>
</feature>
<keyword evidence="5" id="KW-1185">Reference proteome</keyword>
<accession>G9EPS3</accession>
<organism evidence="4 5">
    <name type="scientific">Legionella drancourtii LLAP12</name>
    <dbReference type="NCBI Taxonomy" id="658187"/>
    <lineage>
        <taxon>Bacteria</taxon>
        <taxon>Pseudomonadati</taxon>
        <taxon>Pseudomonadota</taxon>
        <taxon>Gammaproteobacteria</taxon>
        <taxon>Legionellales</taxon>
        <taxon>Legionellaceae</taxon>
        <taxon>Legionella</taxon>
    </lineage>
</organism>
<evidence type="ECO:0000256" key="1">
    <source>
        <dbReference type="ARBA" id="ARBA00022729"/>
    </source>
</evidence>
<evidence type="ECO:0000256" key="2">
    <source>
        <dbReference type="SAM" id="SignalP"/>
    </source>
</evidence>
<dbReference type="EMBL" id="JH413826">
    <property type="protein sequence ID" value="EHL30707.1"/>
    <property type="molecule type" value="Genomic_DNA"/>
</dbReference>
<keyword evidence="1 2" id="KW-0732">Signal</keyword>
<dbReference type="SUPFAM" id="SSF56925">
    <property type="entry name" value="OMPA-like"/>
    <property type="match status" value="1"/>
</dbReference>